<name>A0AAW8GEP9_9GAMM</name>
<dbReference type="PROSITE" id="PS51257">
    <property type="entry name" value="PROKAR_LIPOPROTEIN"/>
    <property type="match status" value="1"/>
</dbReference>
<dbReference type="EMBL" id="JAUTBB010000001">
    <property type="protein sequence ID" value="MDQ1119715.1"/>
    <property type="molecule type" value="Genomic_DNA"/>
</dbReference>
<dbReference type="PANTHER" id="PTHR37530:SF1">
    <property type="entry name" value="OUTER MEMBRANE PROTEIN SLP"/>
    <property type="match status" value="1"/>
</dbReference>
<dbReference type="InterPro" id="IPR004658">
    <property type="entry name" value="OMP_Slp"/>
</dbReference>
<gene>
    <name evidence="2" type="ORF">QE383_002023</name>
</gene>
<dbReference type="PANTHER" id="PTHR37530">
    <property type="entry name" value="OUTER MEMBRANE PROTEIN SLP"/>
    <property type="match status" value="1"/>
</dbReference>
<evidence type="ECO:0000313" key="3">
    <source>
        <dbReference type="Proteomes" id="UP001234354"/>
    </source>
</evidence>
<reference evidence="2" key="1">
    <citation type="submission" date="2023-07" db="EMBL/GenBank/DDBJ databases">
        <title>Functional and genomic diversity of the sorghum phyllosphere microbiome.</title>
        <authorList>
            <person name="Shade A."/>
        </authorList>
    </citation>
    <scope>NUCLEOTIDE SEQUENCE</scope>
    <source>
        <strain evidence="2">SORGH_AS_0908</strain>
    </source>
</reference>
<dbReference type="NCBIfam" id="TIGR00752">
    <property type="entry name" value="slp"/>
    <property type="match status" value="1"/>
</dbReference>
<dbReference type="GO" id="GO:0019867">
    <property type="term" value="C:outer membrane"/>
    <property type="evidence" value="ECO:0007669"/>
    <property type="project" value="InterPro"/>
</dbReference>
<evidence type="ECO:0000313" key="2">
    <source>
        <dbReference type="EMBL" id="MDQ1119715.1"/>
    </source>
</evidence>
<organism evidence="2 3">
    <name type="scientific">Pseudoxanthomonas winnipegensis</name>
    <dbReference type="NCBI Taxonomy" id="2480810"/>
    <lineage>
        <taxon>Bacteria</taxon>
        <taxon>Pseudomonadati</taxon>
        <taxon>Pseudomonadota</taxon>
        <taxon>Gammaproteobacteria</taxon>
        <taxon>Lysobacterales</taxon>
        <taxon>Lysobacteraceae</taxon>
        <taxon>Pseudoxanthomonas</taxon>
    </lineage>
</organism>
<feature type="signal peptide" evidence="1">
    <location>
        <begin position="1"/>
        <end position="23"/>
    </location>
</feature>
<keyword evidence="1" id="KW-0732">Signal</keyword>
<sequence>MKRMSFLRPLAVTGLAIALGACATAPKPLQGQFPGVTPRDAVVGVQTGAQVRWGGRIVETKPGANSTCFEMISAPLSATGRPQSDTPDATDGRFIACRAGFYDPAIFSKGREVTFVGRVSGTETTRIGEYDYRLPKVDADVVYLWPKVREVQVRPYPYYDPFWGPGPGWGWGPRWGWW</sequence>
<dbReference type="AlphaFoldDB" id="A0AAW8GEP9"/>
<proteinExistence type="predicted"/>
<protein>
    <submittedName>
        <fullName evidence="2">Outer membrane lipoprotein</fullName>
    </submittedName>
</protein>
<feature type="chain" id="PRO_5043409584" evidence="1">
    <location>
        <begin position="24"/>
        <end position="178"/>
    </location>
</feature>
<evidence type="ECO:0000256" key="1">
    <source>
        <dbReference type="SAM" id="SignalP"/>
    </source>
</evidence>
<accession>A0AAW8GEP9</accession>
<dbReference type="PIRSF" id="PIRSF004982">
    <property type="entry name" value="SlP"/>
    <property type="match status" value="1"/>
</dbReference>
<comment type="caution">
    <text evidence="2">The sequence shown here is derived from an EMBL/GenBank/DDBJ whole genome shotgun (WGS) entry which is preliminary data.</text>
</comment>
<dbReference type="Proteomes" id="UP001234354">
    <property type="component" value="Unassembled WGS sequence"/>
</dbReference>
<keyword evidence="2" id="KW-0449">Lipoprotein</keyword>
<dbReference type="Pfam" id="PF03843">
    <property type="entry name" value="Slp"/>
    <property type="match status" value="1"/>
</dbReference>